<proteinExistence type="predicted"/>
<evidence type="ECO:0000313" key="2">
    <source>
        <dbReference type="EMBL" id="ETK93791.1"/>
    </source>
</evidence>
<feature type="compositionally biased region" description="Basic and acidic residues" evidence="1">
    <location>
        <begin position="27"/>
        <end position="37"/>
    </location>
</feature>
<organism evidence="2">
    <name type="scientific">Phytophthora nicotianae</name>
    <name type="common">Potato buckeye rot agent</name>
    <name type="synonym">Phytophthora parasitica</name>
    <dbReference type="NCBI Taxonomy" id="4792"/>
    <lineage>
        <taxon>Eukaryota</taxon>
        <taxon>Sar</taxon>
        <taxon>Stramenopiles</taxon>
        <taxon>Oomycota</taxon>
        <taxon>Peronosporomycetes</taxon>
        <taxon>Peronosporales</taxon>
        <taxon>Peronosporaceae</taxon>
        <taxon>Phytophthora</taxon>
    </lineage>
</organism>
<feature type="region of interest" description="Disordered" evidence="1">
    <location>
        <begin position="263"/>
        <end position="290"/>
    </location>
</feature>
<reference evidence="2" key="1">
    <citation type="submission" date="2013-11" db="EMBL/GenBank/DDBJ databases">
        <title>The Genome Sequence of Phytophthora parasitica CJ02B3.</title>
        <authorList>
            <consortium name="The Broad Institute Genomics Platform"/>
            <person name="Russ C."/>
            <person name="Tyler B."/>
            <person name="Panabieres F."/>
            <person name="Shan W."/>
            <person name="Tripathy S."/>
            <person name="Grunwald N."/>
            <person name="Machado M."/>
            <person name="Johnson C.S."/>
            <person name="Arredondo F."/>
            <person name="Hong C."/>
            <person name="Coffey M."/>
            <person name="Young S.K."/>
            <person name="Zeng Q."/>
            <person name="Gargeya S."/>
            <person name="Fitzgerald M."/>
            <person name="Abouelleil A."/>
            <person name="Alvarado L."/>
            <person name="Chapman S.B."/>
            <person name="Gainer-Dewar J."/>
            <person name="Goldberg J."/>
            <person name="Griggs A."/>
            <person name="Gujja S."/>
            <person name="Hansen M."/>
            <person name="Howarth C."/>
            <person name="Imamovic A."/>
            <person name="Ireland A."/>
            <person name="Larimer J."/>
            <person name="McCowan C."/>
            <person name="Murphy C."/>
            <person name="Pearson M."/>
            <person name="Poon T.W."/>
            <person name="Priest M."/>
            <person name="Roberts A."/>
            <person name="Saif S."/>
            <person name="Shea T."/>
            <person name="Sykes S."/>
            <person name="Wortman J."/>
            <person name="Nusbaum C."/>
            <person name="Birren B."/>
        </authorList>
    </citation>
    <scope>NUCLEOTIDE SEQUENCE [LARGE SCALE GENOMIC DNA]</scope>
    <source>
        <strain evidence="2">CJ02B3</strain>
    </source>
</reference>
<dbReference type="Proteomes" id="UP000053236">
    <property type="component" value="Unassembled WGS sequence"/>
</dbReference>
<gene>
    <name evidence="2" type="ORF">L915_03078</name>
</gene>
<feature type="compositionally biased region" description="Basic and acidic residues" evidence="1">
    <location>
        <begin position="61"/>
        <end position="90"/>
    </location>
</feature>
<evidence type="ECO:0000256" key="1">
    <source>
        <dbReference type="SAM" id="MobiDB-lite"/>
    </source>
</evidence>
<feature type="region of interest" description="Disordered" evidence="1">
    <location>
        <begin position="1"/>
        <end position="119"/>
    </location>
</feature>
<protein>
    <submittedName>
        <fullName evidence="2">Uncharacterized protein</fullName>
    </submittedName>
</protein>
<sequence>MDSETSKRRVSVARLLYRVPEFDASESDTRDGFVREEDSQDQNGSPSFGSSYLDEDSTSEGSREGSDSNERAPRLNDSRSEARDDAESPEQRPSSNAVPPEDIPSKSKRKKFTNAAKGGVMASWDSLANKLKTLKDFSKKDTISGKSAQARFNTLVASHRKFGRKSEGAWGIDQRYAEKRQLLDDLVSQFDEHERDEGRCIRERKDKLAAEENAGKVMRDAGLKRMKERKKKARTKLMRTKVLSVTSPASLTWCAKICRLTEKRKPSSGKQTMQTSTSSGKKKERIPNRA</sequence>
<accession>W2HH22</accession>
<name>W2HH22_PHYNI</name>
<feature type="compositionally biased region" description="Polar residues" evidence="1">
    <location>
        <begin position="41"/>
        <end position="50"/>
    </location>
</feature>
<dbReference type="VEuPathDB" id="FungiDB:PPTG_14366"/>
<dbReference type="AlphaFoldDB" id="W2HH22"/>
<dbReference type="EMBL" id="KI684823">
    <property type="protein sequence ID" value="ETK93791.1"/>
    <property type="molecule type" value="Genomic_DNA"/>
</dbReference>
<feature type="compositionally biased region" description="Polar residues" evidence="1">
    <location>
        <begin position="268"/>
        <end position="279"/>
    </location>
</feature>